<dbReference type="STRING" id="1423781.FD06_GL001403"/>
<dbReference type="Pfam" id="PF00534">
    <property type="entry name" value="Glycos_transf_1"/>
    <property type="match status" value="1"/>
</dbReference>
<dbReference type="InterPro" id="IPR050194">
    <property type="entry name" value="Glycosyltransferase_grp1"/>
</dbReference>
<dbReference type="GO" id="GO:0016757">
    <property type="term" value="F:glycosyltransferase activity"/>
    <property type="evidence" value="ECO:0007669"/>
    <property type="project" value="InterPro"/>
</dbReference>
<dbReference type="PATRIC" id="fig|1423781.4.peg.1451"/>
<dbReference type="RefSeq" id="WP_056966289.1">
    <property type="nucleotide sequence ID" value="NZ_AYYQ01000030.1"/>
</dbReference>
<accession>A0A0R2AML1</accession>
<dbReference type="AlphaFoldDB" id="A0A0R2AML1"/>
<protein>
    <submittedName>
        <fullName evidence="2">Polyglycerol-phosphate alpha-glucosyltransferase</fullName>
    </submittedName>
</protein>
<sequence length="501" mass="57613">MYYFVNENIFTFNSGTEFSAINRQQEFKKNGMKSKIVTRNYNGRIHADAKDHGLDDDDFISMYDFFQGTTGVKREHNKLRYSDIVDKRNYHIVGINNNSSLIKYHGNTVAKVEIAPGTIGEIGTIIYYDRFGNETSKDIYDSRGFKSKTVYLHPNGETGHELLYDIDGKPVMEITHMFINGKVFPTMYKLLDYNGKNLRFNTEDELFTFFIQELLNQKEGVIINDRPSLIEAIANVQTNCHKYQFLHGPHTTDVNLGGSKYGKVFENLRPLFGKFKSAYSGVIVPTAEQQSELQKFFSNFNIYNIADFTVDGENFVDENNQQTDSKDILYIGRLFEDRHIDHLLKITQLVKAEFHDVKLHLVGYFGSKEYSDQIKKQIDDMKLKDNVIIEGYQLGDKKSKLYKNADVVVSAGNADALNISMIEAFTYKTPFVSYDVKYGPKNFVKNGKNGYLVPQGKFNDFAACIIKIMQLQDDCNDEKGYLEAIHNFDFHNFAQQWAQVI</sequence>
<reference evidence="2 3" key="1">
    <citation type="journal article" date="2015" name="Genome Announc.">
        <title>Expanding the biotechnology potential of lactobacilli through comparative genomics of 213 strains and associated genera.</title>
        <authorList>
            <person name="Sun Z."/>
            <person name="Harris H.M."/>
            <person name="McCann A."/>
            <person name="Guo C."/>
            <person name="Argimon S."/>
            <person name="Zhang W."/>
            <person name="Yang X."/>
            <person name="Jeffery I.B."/>
            <person name="Cooney J.C."/>
            <person name="Kagawa T.F."/>
            <person name="Liu W."/>
            <person name="Song Y."/>
            <person name="Salvetti E."/>
            <person name="Wrobel A."/>
            <person name="Rasinkangas P."/>
            <person name="Parkhill J."/>
            <person name="Rea M.C."/>
            <person name="O'Sullivan O."/>
            <person name="Ritari J."/>
            <person name="Douillard F.P."/>
            <person name="Paul Ross R."/>
            <person name="Yang R."/>
            <person name="Briner A.E."/>
            <person name="Felis G.E."/>
            <person name="de Vos W.M."/>
            <person name="Barrangou R."/>
            <person name="Klaenhammer T.R."/>
            <person name="Caufield P.W."/>
            <person name="Cui Y."/>
            <person name="Zhang H."/>
            <person name="O'Toole P.W."/>
        </authorList>
    </citation>
    <scope>NUCLEOTIDE SEQUENCE [LARGE SCALE GENOMIC DNA]</scope>
    <source>
        <strain evidence="2 3">DSM 23829</strain>
    </source>
</reference>
<dbReference type="InterPro" id="IPR001296">
    <property type="entry name" value="Glyco_trans_1"/>
</dbReference>
<dbReference type="Proteomes" id="UP000052012">
    <property type="component" value="Unassembled WGS sequence"/>
</dbReference>
<dbReference type="PANTHER" id="PTHR45947">
    <property type="entry name" value="SULFOQUINOVOSYL TRANSFERASE SQD2"/>
    <property type="match status" value="1"/>
</dbReference>
<keyword evidence="2" id="KW-0808">Transferase</keyword>
<name>A0A0R2AML1_9LACO</name>
<dbReference type="SUPFAM" id="SSF53756">
    <property type="entry name" value="UDP-Glycosyltransferase/glycogen phosphorylase"/>
    <property type="match status" value="1"/>
</dbReference>
<dbReference type="EMBL" id="AYYQ01000030">
    <property type="protein sequence ID" value="KRM68189.1"/>
    <property type="molecule type" value="Genomic_DNA"/>
</dbReference>
<feature type="domain" description="Glycosyl transferase family 1" evidence="1">
    <location>
        <begin position="315"/>
        <end position="476"/>
    </location>
</feature>
<comment type="caution">
    <text evidence="2">The sequence shown here is derived from an EMBL/GenBank/DDBJ whole genome shotgun (WGS) entry which is preliminary data.</text>
</comment>
<keyword evidence="3" id="KW-1185">Reference proteome</keyword>
<dbReference type="Gene3D" id="3.40.50.2000">
    <property type="entry name" value="Glycogen Phosphorylase B"/>
    <property type="match status" value="3"/>
</dbReference>
<evidence type="ECO:0000313" key="3">
    <source>
        <dbReference type="Proteomes" id="UP000052012"/>
    </source>
</evidence>
<organism evidence="2 3">
    <name type="scientific">Apilactobacillus ozensis DSM 23829 = JCM 17196</name>
    <dbReference type="NCBI Taxonomy" id="1423781"/>
    <lineage>
        <taxon>Bacteria</taxon>
        <taxon>Bacillati</taxon>
        <taxon>Bacillota</taxon>
        <taxon>Bacilli</taxon>
        <taxon>Lactobacillales</taxon>
        <taxon>Lactobacillaceae</taxon>
        <taxon>Apilactobacillus</taxon>
    </lineage>
</organism>
<proteinExistence type="predicted"/>
<dbReference type="PANTHER" id="PTHR45947:SF3">
    <property type="entry name" value="SULFOQUINOVOSYL TRANSFERASE SQD2"/>
    <property type="match status" value="1"/>
</dbReference>
<gene>
    <name evidence="2" type="ORF">FD06_GL001403</name>
</gene>
<dbReference type="OrthoDB" id="570545at2"/>
<evidence type="ECO:0000313" key="2">
    <source>
        <dbReference type="EMBL" id="KRM68189.1"/>
    </source>
</evidence>
<evidence type="ECO:0000259" key="1">
    <source>
        <dbReference type="Pfam" id="PF00534"/>
    </source>
</evidence>